<evidence type="ECO:0000313" key="2">
    <source>
        <dbReference type="EMBL" id="SDU01754.1"/>
    </source>
</evidence>
<dbReference type="RefSeq" id="WP_058237184.1">
    <property type="nucleotide sequence ID" value="NZ_LT629792.1"/>
</dbReference>
<dbReference type="InterPro" id="IPR029058">
    <property type="entry name" value="AB_hydrolase_fold"/>
</dbReference>
<name>A0ABY0V9X1_9ACTO</name>
<reference evidence="2 3" key="1">
    <citation type="submission" date="2016-10" db="EMBL/GenBank/DDBJ databases">
        <authorList>
            <person name="Varghese N."/>
            <person name="Submissions S."/>
        </authorList>
    </citation>
    <scope>NUCLEOTIDE SEQUENCE [LARGE SCALE GENOMIC DNA]</scope>
    <source>
        <strain evidence="2 3">DSM 9169</strain>
    </source>
</reference>
<evidence type="ECO:0000313" key="3">
    <source>
        <dbReference type="Proteomes" id="UP000198976"/>
    </source>
</evidence>
<dbReference type="InterPro" id="IPR022742">
    <property type="entry name" value="Hydrolase_4"/>
</dbReference>
<protein>
    <submittedName>
        <fullName evidence="2">Lysophospholipase, alpha-beta hydrolase superfamily</fullName>
    </submittedName>
</protein>
<gene>
    <name evidence="2" type="ORF">SAMN04489714_1645</name>
</gene>
<proteinExistence type="predicted"/>
<dbReference type="Pfam" id="PF12146">
    <property type="entry name" value="Hydrolase_4"/>
    <property type="match status" value="1"/>
</dbReference>
<dbReference type="PRINTS" id="PR00111">
    <property type="entry name" value="ABHYDROLASE"/>
</dbReference>
<feature type="domain" description="Serine aminopeptidase S33" evidence="1">
    <location>
        <begin position="12"/>
        <end position="254"/>
    </location>
</feature>
<dbReference type="PANTHER" id="PTHR11614">
    <property type="entry name" value="PHOSPHOLIPASE-RELATED"/>
    <property type="match status" value="1"/>
</dbReference>
<keyword evidence="2" id="KW-0378">Hydrolase</keyword>
<dbReference type="Proteomes" id="UP000198976">
    <property type="component" value="Chromosome I"/>
</dbReference>
<dbReference type="GO" id="GO:0016787">
    <property type="term" value="F:hydrolase activity"/>
    <property type="evidence" value="ECO:0007669"/>
    <property type="project" value="UniProtKB-KW"/>
</dbReference>
<organism evidence="2 3">
    <name type="scientific">Schaalia radingae</name>
    <dbReference type="NCBI Taxonomy" id="131110"/>
    <lineage>
        <taxon>Bacteria</taxon>
        <taxon>Bacillati</taxon>
        <taxon>Actinomycetota</taxon>
        <taxon>Actinomycetes</taxon>
        <taxon>Actinomycetales</taxon>
        <taxon>Actinomycetaceae</taxon>
        <taxon>Schaalia</taxon>
    </lineage>
</organism>
<dbReference type="Gene3D" id="3.40.50.1820">
    <property type="entry name" value="alpha/beta hydrolase"/>
    <property type="match status" value="1"/>
</dbReference>
<dbReference type="InterPro" id="IPR000073">
    <property type="entry name" value="AB_hydrolase_1"/>
</dbReference>
<accession>A0ABY0V9X1</accession>
<dbReference type="EMBL" id="LT629792">
    <property type="protein sequence ID" value="SDU01754.1"/>
    <property type="molecule type" value="Genomic_DNA"/>
</dbReference>
<sequence>MQLFTHHTSDPQPHGTVLICHGYAEHQGRYRRLVDSLNHDGYDAVTFDLSGHGSADGPRAQVDVGRLITEHRAARADALANSRTSQLFVLGHSMGGIITAASVLIDPDHVAGMVLTGPAFRPAAPITAKVARSMLTLARVAPGLPTAKLDAGGVSRDPDVVDDYENDPLNFHGPVPLITALTMCVQGDHTIARADSLSVPTLVIHGSHDHLARPSGSEEFVRNARLSLAWGTHTPDAHLRVIDGAYHEVLNEPEGPGLMRDIALWMDARRPAADNGADA</sequence>
<dbReference type="InterPro" id="IPR051044">
    <property type="entry name" value="MAG_DAG_Lipase"/>
</dbReference>
<keyword evidence="3" id="KW-1185">Reference proteome</keyword>
<dbReference type="SUPFAM" id="SSF53474">
    <property type="entry name" value="alpha/beta-Hydrolases"/>
    <property type="match status" value="1"/>
</dbReference>
<evidence type="ECO:0000259" key="1">
    <source>
        <dbReference type="Pfam" id="PF12146"/>
    </source>
</evidence>